<dbReference type="AlphaFoldDB" id="A0A075FTB8"/>
<sequence length="35" mass="4180">MSDEQKQLFKDLLDIMVRKGLITSEEQIELQSHLY</sequence>
<organism evidence="1">
    <name type="scientific">uncultured marine thaumarchaeote AD1000_46_F05</name>
    <dbReference type="NCBI Taxonomy" id="1455921"/>
    <lineage>
        <taxon>Archaea</taxon>
        <taxon>Nitrososphaerota</taxon>
        <taxon>environmental samples</taxon>
    </lineage>
</organism>
<proteinExistence type="predicted"/>
<reference evidence="1" key="1">
    <citation type="journal article" date="2014" name="Genome Biol. Evol.">
        <title>Pangenome evidence for extensive interdomain horizontal transfer affecting lineage core and shell genes in uncultured planktonic thaumarchaeota and euryarchaeota.</title>
        <authorList>
            <person name="Deschamps P."/>
            <person name="Zivanovic Y."/>
            <person name="Moreira D."/>
            <person name="Rodriguez-Valera F."/>
            <person name="Lopez-Garcia P."/>
        </authorList>
    </citation>
    <scope>NUCLEOTIDE SEQUENCE</scope>
</reference>
<accession>A0A075FTB8</accession>
<name>A0A075FTB8_9ARCH</name>
<evidence type="ECO:0000313" key="1">
    <source>
        <dbReference type="EMBL" id="AIE94544.1"/>
    </source>
</evidence>
<protein>
    <submittedName>
        <fullName evidence="1">Uncharacterized protein</fullName>
    </submittedName>
</protein>
<dbReference type="EMBL" id="KF900423">
    <property type="protein sequence ID" value="AIE94544.1"/>
    <property type="molecule type" value="Genomic_DNA"/>
</dbReference>